<comment type="similarity">
    <text evidence="2">Belongs to the amino acid-polyamine-organocation (APC) superfamily. Spore germination protein (SGP) (TC 2.A.3.9) family.</text>
</comment>
<gene>
    <name evidence="9" type="ORF">JJB07_23420</name>
</gene>
<dbReference type="Proteomes" id="UP000602284">
    <property type="component" value="Unassembled WGS sequence"/>
</dbReference>
<organism evidence="9 10">
    <name type="scientific">Tumebacillus amylolyticus</name>
    <dbReference type="NCBI Taxonomy" id="2801339"/>
    <lineage>
        <taxon>Bacteria</taxon>
        <taxon>Bacillati</taxon>
        <taxon>Bacillota</taxon>
        <taxon>Bacilli</taxon>
        <taxon>Bacillales</taxon>
        <taxon>Alicyclobacillaceae</taxon>
        <taxon>Tumebacillus</taxon>
    </lineage>
</organism>
<feature type="transmembrane region" description="Helical" evidence="8">
    <location>
        <begin position="111"/>
        <end position="132"/>
    </location>
</feature>
<comment type="caution">
    <text evidence="9">The sequence shown here is derived from an EMBL/GenBank/DDBJ whole genome shotgun (WGS) entry which is preliminary data.</text>
</comment>
<keyword evidence="4" id="KW-0309">Germination</keyword>
<evidence type="ECO:0000256" key="2">
    <source>
        <dbReference type="ARBA" id="ARBA00007998"/>
    </source>
</evidence>
<dbReference type="Pfam" id="PF03845">
    <property type="entry name" value="Spore_permease"/>
    <property type="match status" value="1"/>
</dbReference>
<evidence type="ECO:0000256" key="1">
    <source>
        <dbReference type="ARBA" id="ARBA00004141"/>
    </source>
</evidence>
<dbReference type="PANTHER" id="PTHR34975">
    <property type="entry name" value="SPORE GERMINATION PROTEIN A2"/>
    <property type="match status" value="1"/>
</dbReference>
<dbReference type="InterPro" id="IPR004761">
    <property type="entry name" value="Spore_GerAB"/>
</dbReference>
<keyword evidence="7 8" id="KW-0472">Membrane</keyword>
<name>A0ABS1JGS9_9BACL</name>
<feature type="transmembrane region" description="Helical" evidence="8">
    <location>
        <begin position="305"/>
        <end position="325"/>
    </location>
</feature>
<protein>
    <submittedName>
        <fullName evidence="9">Endospore germination permease</fullName>
    </submittedName>
</protein>
<evidence type="ECO:0000256" key="7">
    <source>
        <dbReference type="ARBA" id="ARBA00023136"/>
    </source>
</evidence>
<evidence type="ECO:0000256" key="3">
    <source>
        <dbReference type="ARBA" id="ARBA00022448"/>
    </source>
</evidence>
<keyword evidence="5 8" id="KW-0812">Transmembrane</keyword>
<dbReference type="EMBL" id="JAEQNB010000018">
    <property type="protein sequence ID" value="MBL0389497.1"/>
    <property type="molecule type" value="Genomic_DNA"/>
</dbReference>
<feature type="transmembrane region" description="Helical" evidence="8">
    <location>
        <begin position="218"/>
        <end position="239"/>
    </location>
</feature>
<dbReference type="RefSeq" id="WP_201638488.1">
    <property type="nucleotide sequence ID" value="NZ_JAEQNB010000018.1"/>
</dbReference>
<evidence type="ECO:0000313" key="9">
    <source>
        <dbReference type="EMBL" id="MBL0389497.1"/>
    </source>
</evidence>
<keyword evidence="10" id="KW-1185">Reference proteome</keyword>
<evidence type="ECO:0000256" key="5">
    <source>
        <dbReference type="ARBA" id="ARBA00022692"/>
    </source>
</evidence>
<reference evidence="9 10" key="1">
    <citation type="submission" date="2021-01" db="EMBL/GenBank/DDBJ databases">
        <title>Tumebacillus sp. strain ITR2 16S ribosomal RNA gene Genome sequencing and assembly.</title>
        <authorList>
            <person name="Kang M."/>
        </authorList>
    </citation>
    <scope>NUCLEOTIDE SEQUENCE [LARGE SCALE GENOMIC DNA]</scope>
    <source>
        <strain evidence="9 10">ITR2</strain>
    </source>
</reference>
<feature type="transmembrane region" description="Helical" evidence="8">
    <location>
        <begin position="270"/>
        <end position="293"/>
    </location>
</feature>
<evidence type="ECO:0000313" key="10">
    <source>
        <dbReference type="Proteomes" id="UP000602284"/>
    </source>
</evidence>
<feature type="transmembrane region" description="Helical" evidence="8">
    <location>
        <begin position="71"/>
        <end position="91"/>
    </location>
</feature>
<proteinExistence type="inferred from homology"/>
<accession>A0ABS1JGS9</accession>
<evidence type="ECO:0000256" key="6">
    <source>
        <dbReference type="ARBA" id="ARBA00022989"/>
    </source>
</evidence>
<feature type="transmembrane region" description="Helical" evidence="8">
    <location>
        <begin position="39"/>
        <end position="59"/>
    </location>
</feature>
<keyword evidence="6 8" id="KW-1133">Transmembrane helix</keyword>
<dbReference type="PANTHER" id="PTHR34975:SF2">
    <property type="entry name" value="SPORE GERMINATION PROTEIN A2"/>
    <property type="match status" value="1"/>
</dbReference>
<feature type="transmembrane region" description="Helical" evidence="8">
    <location>
        <begin position="12"/>
        <end position="33"/>
    </location>
</feature>
<evidence type="ECO:0000256" key="4">
    <source>
        <dbReference type="ARBA" id="ARBA00022544"/>
    </source>
</evidence>
<dbReference type="NCBIfam" id="TIGR00912">
    <property type="entry name" value="2A0309"/>
    <property type="match status" value="1"/>
</dbReference>
<feature type="transmembrane region" description="Helical" evidence="8">
    <location>
        <begin position="188"/>
        <end position="206"/>
    </location>
</feature>
<keyword evidence="3" id="KW-0813">Transport</keyword>
<feature type="transmembrane region" description="Helical" evidence="8">
    <location>
        <begin position="337"/>
        <end position="357"/>
    </location>
</feature>
<sequence length="371" mass="41395">MSRSVERISSSEIFSLLVMFCIGSTLILPKGSIAGHDSWLSVLFAIPVGLLVAQLYAALSQSHPGLSLVEIGQQAFGVWVGRFLGLLYVWYSFHLGTIALKSMEEITRTVLLPQTPALVIDMGMMLLCVWVVKEGIEVLSRCSIMILGAVILFLLGSLLLLGKDMDINNLKPVADVGWKKITEGTTKISIFPFGESVLLLMIYPFLNQKRESKKTAFWAILTAGVLLLVDDLRNILVFGDLMKNIQYPSYSAISYISISDFLERIETFGILVWVFGSFVKVSACLYVSALALAQTIGSRDVGKAYRFLTIPLAILLVEMTQFLYRSHAELTHFATKVWPWYSVPFCVLIPFLLYVVLKIKQRTKKAHHSAE</sequence>
<evidence type="ECO:0000256" key="8">
    <source>
        <dbReference type="SAM" id="Phobius"/>
    </source>
</evidence>
<feature type="transmembrane region" description="Helical" evidence="8">
    <location>
        <begin position="144"/>
        <end position="162"/>
    </location>
</feature>
<comment type="subcellular location">
    <subcellularLocation>
        <location evidence="1">Membrane</location>
        <topology evidence="1">Multi-pass membrane protein</topology>
    </subcellularLocation>
</comment>